<proteinExistence type="inferred from homology"/>
<evidence type="ECO:0000313" key="8">
    <source>
        <dbReference type="Proteomes" id="UP000748531"/>
    </source>
</evidence>
<comment type="subunit">
    <text evidence="6">Interacts with the iron-sulfur protein subunit within the SDH catalytic dimer.</text>
</comment>
<evidence type="ECO:0000256" key="6">
    <source>
        <dbReference type="RuleBase" id="RU368039"/>
    </source>
</evidence>
<keyword evidence="4 6" id="KW-0496">Mitochondrion</keyword>
<keyword evidence="5 6" id="KW-0143">Chaperone</keyword>
<keyword evidence="8" id="KW-1185">Reference proteome</keyword>
<reference evidence="7" key="1">
    <citation type="submission" date="2019-05" db="EMBL/GenBank/DDBJ databases">
        <title>Annotation for the trematode Paragonimus heterotremus.</title>
        <authorList>
            <person name="Choi Y.-J."/>
        </authorList>
    </citation>
    <scope>NUCLEOTIDE SEQUENCE</scope>
    <source>
        <strain evidence="7">LC</strain>
    </source>
</reference>
<evidence type="ECO:0000256" key="5">
    <source>
        <dbReference type="ARBA" id="ARBA00023186"/>
    </source>
</evidence>
<keyword evidence="3" id="KW-0809">Transit peptide</keyword>
<comment type="caution">
    <text evidence="7">The sequence shown here is derived from an EMBL/GenBank/DDBJ whole genome shotgun (WGS) entry which is preliminary data.</text>
</comment>
<dbReference type="OrthoDB" id="278329at2759"/>
<dbReference type="GO" id="GO:0005759">
    <property type="term" value="C:mitochondrial matrix"/>
    <property type="evidence" value="ECO:0007669"/>
    <property type="project" value="UniProtKB-SubCell"/>
</dbReference>
<dbReference type="PANTHER" id="PTHR13137">
    <property type="entry name" value="DC11 ACN9 HOMOLOG"/>
    <property type="match status" value="1"/>
</dbReference>
<comment type="similarity">
    <text evidence="2 6">Belongs to the complex I LYR family. SDHAF3 subfamily.</text>
</comment>
<evidence type="ECO:0000256" key="1">
    <source>
        <dbReference type="ARBA" id="ARBA00004305"/>
    </source>
</evidence>
<organism evidence="7 8">
    <name type="scientific">Paragonimus heterotremus</name>
    <dbReference type="NCBI Taxonomy" id="100268"/>
    <lineage>
        <taxon>Eukaryota</taxon>
        <taxon>Metazoa</taxon>
        <taxon>Spiralia</taxon>
        <taxon>Lophotrochozoa</taxon>
        <taxon>Platyhelminthes</taxon>
        <taxon>Trematoda</taxon>
        <taxon>Digenea</taxon>
        <taxon>Plagiorchiida</taxon>
        <taxon>Troglotremata</taxon>
        <taxon>Troglotrematidae</taxon>
        <taxon>Paragonimus</taxon>
    </lineage>
</organism>
<name>A0A8J4SKW1_9TREM</name>
<dbReference type="Pfam" id="PF13233">
    <property type="entry name" value="Complex1_LYR_2"/>
    <property type="match status" value="1"/>
</dbReference>
<sequence length="135" mass="15145">MMYPPSGLANMNHGQRVRFLYKAILQLHRALPPDLCELGNKFVREEFRKHIKSAPEFTGPFMVEWSRYAVELSKQVRDLTRALSTDQSVDKPAGIIGADLEESKINHFSEAQLQQLLALAKAIHGPLSEGQSEAS</sequence>
<gene>
    <name evidence="7" type="ORF">PHET_11774</name>
</gene>
<comment type="subcellular location">
    <subcellularLocation>
        <location evidence="1 6">Mitochondrion matrix</location>
    </subcellularLocation>
</comment>
<evidence type="ECO:0000256" key="2">
    <source>
        <dbReference type="ARBA" id="ARBA00006020"/>
    </source>
</evidence>
<dbReference type="EMBL" id="LUCH01010699">
    <property type="protein sequence ID" value="KAF5395717.1"/>
    <property type="molecule type" value="Genomic_DNA"/>
</dbReference>
<evidence type="ECO:0000256" key="4">
    <source>
        <dbReference type="ARBA" id="ARBA00023128"/>
    </source>
</evidence>
<comment type="function">
    <text evidence="6">Plays an essential role in the assembly of succinate dehydrogenase (SDH), an enzyme complex (also referred to as respiratory complex II) that is a component of both the tricarboxylic acid (TCA) cycle and the mitochondrial electron transport chain, and which couples the oxidation of succinate to fumarate with the reduction of ubiquinone (coenzyme Q) to ubiquinol. Promotes maturation of the iron-sulfur protein subunit of the SDH catalytic dimer, protecting it from the deleterious effects of oxidants. May act together with SDHAF1.</text>
</comment>
<dbReference type="InterPro" id="IPR008381">
    <property type="entry name" value="SDHAF3/Sdh7"/>
</dbReference>
<dbReference type="CDD" id="cd20270">
    <property type="entry name" value="Complex1_LYR_SDHAF3_LYRM10"/>
    <property type="match status" value="1"/>
</dbReference>
<dbReference type="PANTHER" id="PTHR13137:SF6">
    <property type="entry name" value="SUCCINATE DEHYDROGENASE ASSEMBLY FACTOR 3, MITOCHONDRIAL"/>
    <property type="match status" value="1"/>
</dbReference>
<dbReference type="Proteomes" id="UP000748531">
    <property type="component" value="Unassembled WGS sequence"/>
</dbReference>
<dbReference type="AlphaFoldDB" id="A0A8J4SKW1"/>
<accession>A0A8J4SKW1</accession>
<dbReference type="GO" id="GO:0005758">
    <property type="term" value="C:mitochondrial intermembrane space"/>
    <property type="evidence" value="ECO:0007669"/>
    <property type="project" value="TreeGrafter"/>
</dbReference>
<dbReference type="GO" id="GO:0034553">
    <property type="term" value="P:mitochondrial respiratory chain complex II assembly"/>
    <property type="evidence" value="ECO:0007669"/>
    <property type="project" value="UniProtKB-UniRule"/>
</dbReference>
<protein>
    <recommendedName>
        <fullName evidence="6">Succinate dehydrogenase assembly factor 3</fullName>
        <shortName evidence="6">SDH assembly factor 3</shortName>
        <shortName evidence="6">SDHAF3</shortName>
    </recommendedName>
</protein>
<evidence type="ECO:0000313" key="7">
    <source>
        <dbReference type="EMBL" id="KAF5395717.1"/>
    </source>
</evidence>
<dbReference type="GO" id="GO:0006105">
    <property type="term" value="P:succinate metabolic process"/>
    <property type="evidence" value="ECO:0007669"/>
    <property type="project" value="TreeGrafter"/>
</dbReference>
<evidence type="ECO:0000256" key="3">
    <source>
        <dbReference type="ARBA" id="ARBA00022946"/>
    </source>
</evidence>